<evidence type="ECO:0000256" key="4">
    <source>
        <dbReference type="SAM" id="SignalP"/>
    </source>
</evidence>
<evidence type="ECO:0000256" key="2">
    <source>
        <dbReference type="ARBA" id="ARBA00022448"/>
    </source>
</evidence>
<reference evidence="6 7" key="1">
    <citation type="submission" date="2018-06" db="EMBL/GenBank/DDBJ databases">
        <authorList>
            <person name="Strepis N."/>
        </authorList>
    </citation>
    <scope>NUCLEOTIDE SEQUENCE [LARGE SCALE GENOMIC DNA]</scope>
    <source>
        <strain evidence="6">LUCI</strain>
    </source>
</reference>
<keyword evidence="7" id="KW-1185">Reference proteome</keyword>
<evidence type="ECO:0000259" key="5">
    <source>
        <dbReference type="SMART" id="SM00062"/>
    </source>
</evidence>
<evidence type="ECO:0000313" key="6">
    <source>
        <dbReference type="EMBL" id="VBB07414.1"/>
    </source>
</evidence>
<organism evidence="6 7">
    <name type="scientific">Lucifera butyrica</name>
    <dbReference type="NCBI Taxonomy" id="1351585"/>
    <lineage>
        <taxon>Bacteria</taxon>
        <taxon>Bacillati</taxon>
        <taxon>Bacillota</taxon>
        <taxon>Negativicutes</taxon>
        <taxon>Veillonellales</taxon>
        <taxon>Veillonellaceae</taxon>
        <taxon>Lucifera</taxon>
    </lineage>
</organism>
<dbReference type="GO" id="GO:0006865">
    <property type="term" value="P:amino acid transport"/>
    <property type="evidence" value="ECO:0007669"/>
    <property type="project" value="TreeGrafter"/>
</dbReference>
<evidence type="ECO:0000313" key="7">
    <source>
        <dbReference type="Proteomes" id="UP000277811"/>
    </source>
</evidence>
<sequence>MKKVWIFMAACLIGASLLLSGCGSGSTPETSASTGQKSSIPADIKAIKDRGVLKVGVKVDVPKFGFKDPKTGKIEGMEIDLAKAIAKKILGDENKLEVQAVTAKTRGPLLDNGEVDLDIATFTITDERKKSYNFSDPYFTDGIALMVKKDSGIKSFKDLNGKKIGVAQSATTKKALQEEAKKQGIKMDFLEFATYPEIKTALDAGRIDCFSVDGAILYGYLDDSTVILPDRFSPQQYGVASKKSNTGLAKLVNDTIHEMKNSGELDKLIQKWGLK</sequence>
<dbReference type="SUPFAM" id="SSF53850">
    <property type="entry name" value="Periplasmic binding protein-like II"/>
    <property type="match status" value="1"/>
</dbReference>
<keyword evidence="3 4" id="KW-0732">Signal</keyword>
<name>A0A498R7E3_9FIRM</name>
<dbReference type="OrthoDB" id="9811552at2"/>
<evidence type="ECO:0000256" key="3">
    <source>
        <dbReference type="ARBA" id="ARBA00022729"/>
    </source>
</evidence>
<dbReference type="SMART" id="SM00062">
    <property type="entry name" value="PBPb"/>
    <property type="match status" value="1"/>
</dbReference>
<protein>
    <recommendedName>
        <fullName evidence="5">Solute-binding protein family 3/N-terminal domain-containing protein</fullName>
    </recommendedName>
</protein>
<gene>
    <name evidence="6" type="ORF">LUCI_2663</name>
</gene>
<dbReference type="PANTHER" id="PTHR30085:SF6">
    <property type="entry name" value="ABC TRANSPORTER GLUTAMINE-BINDING PROTEIN GLNH"/>
    <property type="match status" value="1"/>
</dbReference>
<dbReference type="PANTHER" id="PTHR30085">
    <property type="entry name" value="AMINO ACID ABC TRANSPORTER PERMEASE"/>
    <property type="match status" value="1"/>
</dbReference>
<feature type="chain" id="PRO_5038764733" description="Solute-binding protein family 3/N-terminal domain-containing protein" evidence="4">
    <location>
        <begin position="21"/>
        <end position="275"/>
    </location>
</feature>
<feature type="signal peptide" evidence="4">
    <location>
        <begin position="1"/>
        <end position="20"/>
    </location>
</feature>
<dbReference type="PROSITE" id="PS51257">
    <property type="entry name" value="PROKAR_LIPOPROTEIN"/>
    <property type="match status" value="1"/>
</dbReference>
<dbReference type="Proteomes" id="UP000277811">
    <property type="component" value="Unassembled WGS sequence"/>
</dbReference>
<keyword evidence="2" id="KW-0813">Transport</keyword>
<evidence type="ECO:0000256" key="1">
    <source>
        <dbReference type="ARBA" id="ARBA00010333"/>
    </source>
</evidence>
<dbReference type="Gene3D" id="3.40.190.10">
    <property type="entry name" value="Periplasmic binding protein-like II"/>
    <property type="match status" value="2"/>
</dbReference>
<comment type="similarity">
    <text evidence="1">Belongs to the bacterial solute-binding protein 3 family.</text>
</comment>
<accession>A0A498R7E3</accession>
<dbReference type="GO" id="GO:0005576">
    <property type="term" value="C:extracellular region"/>
    <property type="evidence" value="ECO:0007669"/>
    <property type="project" value="TreeGrafter"/>
</dbReference>
<dbReference type="AlphaFoldDB" id="A0A498R7E3"/>
<dbReference type="InterPro" id="IPR001638">
    <property type="entry name" value="Solute-binding_3/MltF_N"/>
</dbReference>
<proteinExistence type="inferred from homology"/>
<dbReference type="InterPro" id="IPR051455">
    <property type="entry name" value="Bact_solute-bind_prot3"/>
</dbReference>
<dbReference type="Pfam" id="PF00497">
    <property type="entry name" value="SBP_bac_3"/>
    <property type="match status" value="1"/>
</dbReference>
<dbReference type="GO" id="GO:0030288">
    <property type="term" value="C:outer membrane-bounded periplasmic space"/>
    <property type="evidence" value="ECO:0007669"/>
    <property type="project" value="TreeGrafter"/>
</dbReference>
<dbReference type="RefSeq" id="WP_122628352.1">
    <property type="nucleotide sequence ID" value="NZ_UPPP01000074.1"/>
</dbReference>
<dbReference type="EMBL" id="UPPP01000074">
    <property type="protein sequence ID" value="VBB07414.1"/>
    <property type="molecule type" value="Genomic_DNA"/>
</dbReference>
<feature type="domain" description="Solute-binding protein family 3/N-terminal" evidence="5">
    <location>
        <begin position="52"/>
        <end position="275"/>
    </location>
</feature>